<dbReference type="SMART" id="SM01160">
    <property type="entry name" value="DUF1751"/>
    <property type="match status" value="1"/>
</dbReference>
<keyword evidence="2 5" id="KW-0812">Transmembrane</keyword>
<sequence>MARVSLPPATKVFFILFISLSALVTVLRYWAYVLLVAKQQQEQQESAISGSPIEPVVASPHNLYVPYLTIVSGHTIVYPWVIFTASFVEHSLVYFVLTGATLFYGAKYCENIWGSKELVLFFIIQTVIPNISAIVFYAIFGSPESPTTVCGGVAIVSGFLVAFKQLIPEHNFVLFKDAIRFKFKYLPAMFLLANTMSGIFFGNAVWAIHAWTGFLVSWTYLRFYRISYADPLLPFSSHGISS</sequence>
<dbReference type="SUPFAM" id="SSF144091">
    <property type="entry name" value="Rhomboid-like"/>
    <property type="match status" value="1"/>
</dbReference>
<gene>
    <name evidence="6" type="ORF">NADFUDRAFT_83609</name>
</gene>
<feature type="non-terminal residue" evidence="6">
    <location>
        <position position="242"/>
    </location>
</feature>
<reference evidence="6 7" key="1">
    <citation type="journal article" date="2016" name="Proc. Natl. Acad. Sci. U.S.A.">
        <title>Comparative genomics of biotechnologically important yeasts.</title>
        <authorList>
            <person name="Riley R."/>
            <person name="Haridas S."/>
            <person name="Wolfe K.H."/>
            <person name="Lopes M.R."/>
            <person name="Hittinger C.T."/>
            <person name="Goeker M."/>
            <person name="Salamov A.A."/>
            <person name="Wisecaver J.H."/>
            <person name="Long T.M."/>
            <person name="Calvey C.H."/>
            <person name="Aerts A.L."/>
            <person name="Barry K.W."/>
            <person name="Choi C."/>
            <person name="Clum A."/>
            <person name="Coughlan A.Y."/>
            <person name="Deshpande S."/>
            <person name="Douglass A.P."/>
            <person name="Hanson S.J."/>
            <person name="Klenk H.-P."/>
            <person name="LaButti K.M."/>
            <person name="Lapidus A."/>
            <person name="Lindquist E.A."/>
            <person name="Lipzen A.M."/>
            <person name="Meier-Kolthoff J.P."/>
            <person name="Ohm R.A."/>
            <person name="Otillar R.P."/>
            <person name="Pangilinan J.L."/>
            <person name="Peng Y."/>
            <person name="Rokas A."/>
            <person name="Rosa C.A."/>
            <person name="Scheuner C."/>
            <person name="Sibirny A.A."/>
            <person name="Slot J.C."/>
            <person name="Stielow J.B."/>
            <person name="Sun H."/>
            <person name="Kurtzman C.P."/>
            <person name="Blackwell M."/>
            <person name="Grigoriev I.V."/>
            <person name="Jeffries T.W."/>
        </authorList>
    </citation>
    <scope>NUCLEOTIDE SEQUENCE [LARGE SCALE GENOMIC DNA]</scope>
    <source>
        <strain evidence="6 7">DSM 6958</strain>
    </source>
</reference>
<dbReference type="Pfam" id="PF08551">
    <property type="entry name" value="DUF1751"/>
    <property type="match status" value="1"/>
</dbReference>
<name>A0A1E3PHL6_9ASCO</name>
<feature type="transmembrane region" description="Helical" evidence="5">
    <location>
        <begin position="118"/>
        <end position="140"/>
    </location>
</feature>
<keyword evidence="3 5" id="KW-1133">Transmembrane helix</keyword>
<dbReference type="PANTHER" id="PTHR13377">
    <property type="entry name" value="PLACENTAL PROTEIN 6"/>
    <property type="match status" value="1"/>
</dbReference>
<dbReference type="STRING" id="857566.A0A1E3PHL6"/>
<proteinExistence type="predicted"/>
<feature type="transmembrane region" description="Helical" evidence="5">
    <location>
        <begin position="77"/>
        <end position="106"/>
    </location>
</feature>
<dbReference type="OrthoDB" id="73612at2759"/>
<dbReference type="InterPro" id="IPR035952">
    <property type="entry name" value="Rhomboid-like_sf"/>
</dbReference>
<keyword evidence="4 5" id="KW-0472">Membrane</keyword>
<evidence type="ECO:0000256" key="2">
    <source>
        <dbReference type="ARBA" id="ARBA00022692"/>
    </source>
</evidence>
<keyword evidence="7" id="KW-1185">Reference proteome</keyword>
<dbReference type="Proteomes" id="UP000095009">
    <property type="component" value="Unassembled WGS sequence"/>
</dbReference>
<dbReference type="InterPro" id="IPR013861">
    <property type="entry name" value="TMEM115/Pdh1/Rbl19"/>
</dbReference>
<evidence type="ECO:0000256" key="1">
    <source>
        <dbReference type="ARBA" id="ARBA00004141"/>
    </source>
</evidence>
<organism evidence="6 7">
    <name type="scientific">Nadsonia fulvescens var. elongata DSM 6958</name>
    <dbReference type="NCBI Taxonomy" id="857566"/>
    <lineage>
        <taxon>Eukaryota</taxon>
        <taxon>Fungi</taxon>
        <taxon>Dikarya</taxon>
        <taxon>Ascomycota</taxon>
        <taxon>Saccharomycotina</taxon>
        <taxon>Dipodascomycetes</taxon>
        <taxon>Dipodascales</taxon>
        <taxon>Dipodascales incertae sedis</taxon>
        <taxon>Nadsonia</taxon>
    </lineage>
</organism>
<feature type="transmembrane region" description="Helical" evidence="5">
    <location>
        <begin position="12"/>
        <end position="31"/>
    </location>
</feature>
<evidence type="ECO:0000313" key="7">
    <source>
        <dbReference type="Proteomes" id="UP000095009"/>
    </source>
</evidence>
<evidence type="ECO:0000256" key="4">
    <source>
        <dbReference type="ARBA" id="ARBA00023136"/>
    </source>
</evidence>
<dbReference type="GO" id="GO:0005794">
    <property type="term" value="C:Golgi apparatus"/>
    <property type="evidence" value="ECO:0007669"/>
    <property type="project" value="TreeGrafter"/>
</dbReference>
<comment type="subcellular location">
    <subcellularLocation>
        <location evidence="1">Membrane</location>
        <topology evidence="1">Multi-pass membrane protein</topology>
    </subcellularLocation>
</comment>
<feature type="transmembrane region" description="Helical" evidence="5">
    <location>
        <begin position="146"/>
        <end position="167"/>
    </location>
</feature>
<feature type="transmembrane region" description="Helical" evidence="5">
    <location>
        <begin position="188"/>
        <end position="211"/>
    </location>
</feature>
<dbReference type="PANTHER" id="PTHR13377:SF3">
    <property type="entry name" value="TRANSMEMBRANE PROTEIN 115"/>
    <property type="match status" value="1"/>
</dbReference>
<evidence type="ECO:0000256" key="3">
    <source>
        <dbReference type="ARBA" id="ARBA00022989"/>
    </source>
</evidence>
<dbReference type="GO" id="GO:0016020">
    <property type="term" value="C:membrane"/>
    <property type="evidence" value="ECO:0007669"/>
    <property type="project" value="UniProtKB-SubCell"/>
</dbReference>
<dbReference type="EMBL" id="KV454411">
    <property type="protein sequence ID" value="ODQ64704.1"/>
    <property type="molecule type" value="Genomic_DNA"/>
</dbReference>
<accession>A0A1E3PHL6</accession>
<evidence type="ECO:0000313" key="6">
    <source>
        <dbReference type="EMBL" id="ODQ64704.1"/>
    </source>
</evidence>
<dbReference type="GO" id="GO:0006890">
    <property type="term" value="P:retrograde vesicle-mediated transport, Golgi to endoplasmic reticulum"/>
    <property type="evidence" value="ECO:0007669"/>
    <property type="project" value="InterPro"/>
</dbReference>
<protein>
    <submittedName>
        <fullName evidence="6">DUF1751-domain-containing protein</fullName>
    </submittedName>
</protein>
<dbReference type="AlphaFoldDB" id="A0A1E3PHL6"/>
<evidence type="ECO:0000256" key="5">
    <source>
        <dbReference type="SAM" id="Phobius"/>
    </source>
</evidence>